<evidence type="ECO:0000256" key="10">
    <source>
        <dbReference type="ARBA" id="ARBA00022837"/>
    </source>
</evidence>
<keyword evidence="11" id="KW-0067">ATP-binding</keyword>
<evidence type="ECO:0000256" key="5">
    <source>
        <dbReference type="ARBA" id="ARBA00022679"/>
    </source>
</evidence>
<evidence type="ECO:0000256" key="14">
    <source>
        <dbReference type="ARBA" id="ARBA00048679"/>
    </source>
</evidence>
<feature type="compositionally biased region" description="Polar residues" evidence="15">
    <location>
        <begin position="588"/>
        <end position="598"/>
    </location>
</feature>
<evidence type="ECO:0000256" key="2">
    <source>
        <dbReference type="ARBA" id="ARBA00011245"/>
    </source>
</evidence>
<sequence length="764" mass="85710">MGCTASVLAGPPDDKHAVTRTAITKAAANSCRTHPAAVRHSRIRHEPIDQFYQFDENRVIGSGYNGPVRLATNRRLNKAFAVKSFKKKRISSKKMALLKSEVDIYLRLDHPNIARLHEVFEDDKFVHIVMEYCKGKELYHRLVSKENQHFSESVAAETTYQMLLPLKYLHAHSVVHRDIKLENFLYDTKDEDATLKLIDFGFSKIIDPSRRMHQSCGSVAYVAPEVLEGSYTNKCDLWSLGVIVYMLLSGAPPFHGSERDMLVSIEEGVYDMPEKRWGNISPQAKDFVHRLLLRDPEKRMSASEALQHPWIVDRSSTVCGSYKIGNEVLQSMRRYAACSHFRRAAMCMMAYSLTSDEIRDLKFQFWALDTERKGVIKLCDMVTVMKENLDISNREIEHIFNVLDQSRDGEIEYSEFVAAMLLNRVKFHEDLVRDTFRAFDVKGTGKLTIENVLEILGEDIEDADKLFQEGEVDDNGEIDYEKFLRALNLERDATDSHHLRLRSVGMIVDSAVAARSESEQTIGRRMSRVRSISDNVPLFGEETEAAHLSNRLAVPTEILSKQPDGLSGGRLESARSFAFTMSGVIDNSNNGSLPSEASSAPKDRPGLLNGTGTRVNHPCPISRQAVSDAWRAQMFTVLDGLEPRDPLLVSLWTAIFNAMTENSRAGEGATTQQQQLHPHHHQTADIRSSTSPRYSSAERTAEGPSFRNIAWKHSYNDAKDDVTEAPSSPSSSPAATACSRRSSASTAACTAKSVSFDDDVTFFD</sequence>
<evidence type="ECO:0000256" key="6">
    <source>
        <dbReference type="ARBA" id="ARBA00022723"/>
    </source>
</evidence>
<dbReference type="Pfam" id="PF13499">
    <property type="entry name" value="EF-hand_7"/>
    <property type="match status" value="1"/>
</dbReference>
<feature type="region of interest" description="Disordered" evidence="15">
    <location>
        <begin position="588"/>
        <end position="619"/>
    </location>
</feature>
<organism evidence="18 19">
    <name type="scientific">Perkinsus olseni</name>
    <name type="common">Perkinsus atlanticus</name>
    <dbReference type="NCBI Taxonomy" id="32597"/>
    <lineage>
        <taxon>Eukaryota</taxon>
        <taxon>Sar</taxon>
        <taxon>Alveolata</taxon>
        <taxon>Perkinsozoa</taxon>
        <taxon>Perkinsea</taxon>
        <taxon>Perkinsida</taxon>
        <taxon>Perkinsidae</taxon>
        <taxon>Perkinsus</taxon>
    </lineage>
</organism>
<evidence type="ECO:0000259" key="17">
    <source>
        <dbReference type="PROSITE" id="PS50222"/>
    </source>
</evidence>
<evidence type="ECO:0000256" key="1">
    <source>
        <dbReference type="ARBA" id="ARBA00001946"/>
    </source>
</evidence>
<keyword evidence="9" id="KW-0418">Kinase</keyword>
<accession>A0A7J6KUC2</accession>
<evidence type="ECO:0000256" key="7">
    <source>
        <dbReference type="ARBA" id="ARBA00022737"/>
    </source>
</evidence>
<dbReference type="PANTHER" id="PTHR24349">
    <property type="entry name" value="SERINE/THREONINE-PROTEIN KINASE"/>
    <property type="match status" value="1"/>
</dbReference>
<dbReference type="SUPFAM" id="SSF56112">
    <property type="entry name" value="Protein kinase-like (PK-like)"/>
    <property type="match status" value="1"/>
</dbReference>
<feature type="region of interest" description="Disordered" evidence="15">
    <location>
        <begin position="719"/>
        <end position="750"/>
    </location>
</feature>
<dbReference type="SUPFAM" id="SSF47473">
    <property type="entry name" value="EF-hand"/>
    <property type="match status" value="1"/>
</dbReference>
<dbReference type="InterPro" id="IPR011992">
    <property type="entry name" value="EF-hand-dom_pair"/>
</dbReference>
<dbReference type="GO" id="GO:0005509">
    <property type="term" value="F:calcium ion binding"/>
    <property type="evidence" value="ECO:0007669"/>
    <property type="project" value="InterPro"/>
</dbReference>
<keyword evidence="5" id="KW-0808">Transferase</keyword>
<proteinExistence type="inferred from homology"/>
<evidence type="ECO:0000256" key="13">
    <source>
        <dbReference type="ARBA" id="ARBA00047899"/>
    </source>
</evidence>
<evidence type="ECO:0000256" key="15">
    <source>
        <dbReference type="SAM" id="MobiDB-lite"/>
    </source>
</evidence>
<dbReference type="AlphaFoldDB" id="A0A7J6KUC2"/>
<dbReference type="FunFam" id="1.10.510.10:FF:000571">
    <property type="entry name" value="Maternal embryonic leucine zipper kinase"/>
    <property type="match status" value="1"/>
</dbReference>
<keyword evidence="8" id="KW-0547">Nucleotide-binding</keyword>
<feature type="domain" description="Protein kinase" evidence="16">
    <location>
        <begin position="54"/>
        <end position="311"/>
    </location>
</feature>
<evidence type="ECO:0000259" key="16">
    <source>
        <dbReference type="PROSITE" id="PS50011"/>
    </source>
</evidence>
<dbReference type="EC" id="2.7.11.1" evidence="3"/>
<evidence type="ECO:0000313" key="19">
    <source>
        <dbReference type="Proteomes" id="UP000572268"/>
    </source>
</evidence>
<feature type="region of interest" description="Disordered" evidence="15">
    <location>
        <begin position="664"/>
        <end position="705"/>
    </location>
</feature>
<dbReference type="PROSITE" id="PS00108">
    <property type="entry name" value="PROTEIN_KINASE_ST"/>
    <property type="match status" value="1"/>
</dbReference>
<reference evidence="18 19" key="1">
    <citation type="submission" date="2020-04" db="EMBL/GenBank/DDBJ databases">
        <title>Perkinsus olseni comparative genomics.</title>
        <authorList>
            <person name="Bogema D.R."/>
        </authorList>
    </citation>
    <scope>NUCLEOTIDE SEQUENCE [LARGE SCALE GENOMIC DNA]</scope>
    <source>
        <strain evidence="18">ATCC PRA-31</strain>
    </source>
</reference>
<keyword evidence="4" id="KW-0723">Serine/threonine-protein kinase</keyword>
<dbReference type="InterPro" id="IPR008271">
    <property type="entry name" value="Ser/Thr_kinase_AS"/>
</dbReference>
<dbReference type="GO" id="GO:0005524">
    <property type="term" value="F:ATP binding"/>
    <property type="evidence" value="ECO:0007669"/>
    <property type="project" value="UniProtKB-KW"/>
</dbReference>
<dbReference type="InterPro" id="IPR018247">
    <property type="entry name" value="EF_Hand_1_Ca_BS"/>
</dbReference>
<feature type="domain" description="EF-hand" evidence="17">
    <location>
        <begin position="427"/>
        <end position="462"/>
    </location>
</feature>
<dbReference type="CDD" id="cd05117">
    <property type="entry name" value="STKc_CAMK"/>
    <property type="match status" value="1"/>
</dbReference>
<dbReference type="FunFam" id="1.10.238.10:FF:000003">
    <property type="entry name" value="Calmodulin A"/>
    <property type="match status" value="1"/>
</dbReference>
<feature type="domain" description="EF-hand" evidence="17">
    <location>
        <begin position="391"/>
        <end position="426"/>
    </location>
</feature>
<dbReference type="InterPro" id="IPR011009">
    <property type="entry name" value="Kinase-like_dom_sf"/>
</dbReference>
<comment type="catalytic activity">
    <reaction evidence="14">
        <text>L-seryl-[protein] + ATP = O-phospho-L-seryl-[protein] + ADP + H(+)</text>
        <dbReference type="Rhea" id="RHEA:17989"/>
        <dbReference type="Rhea" id="RHEA-COMP:9863"/>
        <dbReference type="Rhea" id="RHEA-COMP:11604"/>
        <dbReference type="ChEBI" id="CHEBI:15378"/>
        <dbReference type="ChEBI" id="CHEBI:29999"/>
        <dbReference type="ChEBI" id="CHEBI:30616"/>
        <dbReference type="ChEBI" id="CHEBI:83421"/>
        <dbReference type="ChEBI" id="CHEBI:456216"/>
        <dbReference type="EC" id="2.7.11.1"/>
    </reaction>
</comment>
<keyword evidence="6" id="KW-0479">Metal-binding</keyword>
<feature type="compositionally biased region" description="Polar residues" evidence="15">
    <location>
        <begin position="685"/>
        <end position="698"/>
    </location>
</feature>
<comment type="caution">
    <text evidence="18">The sequence shown here is derived from an EMBL/GenBank/DDBJ whole genome shotgun (WGS) entry which is preliminary data.</text>
</comment>
<comment type="similarity">
    <text evidence="12">Belongs to the protein kinase superfamily. Ser/Thr protein kinase family. CDPK subfamily.</text>
</comment>
<dbReference type="InterPro" id="IPR002048">
    <property type="entry name" value="EF_hand_dom"/>
</dbReference>
<dbReference type="FunFam" id="3.30.200.20:FF:000315">
    <property type="entry name" value="Calcium-dependent protein kinase 3"/>
    <property type="match status" value="1"/>
</dbReference>
<dbReference type="Gene3D" id="1.10.238.10">
    <property type="entry name" value="EF-hand"/>
    <property type="match status" value="2"/>
</dbReference>
<comment type="cofactor">
    <cofactor evidence="1">
        <name>Mg(2+)</name>
        <dbReference type="ChEBI" id="CHEBI:18420"/>
    </cofactor>
</comment>
<feature type="compositionally biased region" description="Low complexity" evidence="15">
    <location>
        <begin position="725"/>
        <end position="750"/>
    </location>
</feature>
<comment type="catalytic activity">
    <reaction evidence="13">
        <text>L-threonyl-[protein] + ATP = O-phospho-L-threonyl-[protein] + ADP + H(+)</text>
        <dbReference type="Rhea" id="RHEA:46608"/>
        <dbReference type="Rhea" id="RHEA-COMP:11060"/>
        <dbReference type="Rhea" id="RHEA-COMP:11605"/>
        <dbReference type="ChEBI" id="CHEBI:15378"/>
        <dbReference type="ChEBI" id="CHEBI:30013"/>
        <dbReference type="ChEBI" id="CHEBI:30616"/>
        <dbReference type="ChEBI" id="CHEBI:61977"/>
        <dbReference type="ChEBI" id="CHEBI:456216"/>
        <dbReference type="EC" id="2.7.11.1"/>
    </reaction>
</comment>
<evidence type="ECO:0000256" key="12">
    <source>
        <dbReference type="ARBA" id="ARBA00024334"/>
    </source>
</evidence>
<dbReference type="EMBL" id="JABANN010001167">
    <property type="protein sequence ID" value="KAF4650818.1"/>
    <property type="molecule type" value="Genomic_DNA"/>
</dbReference>
<dbReference type="Gene3D" id="1.10.510.10">
    <property type="entry name" value="Transferase(Phosphotransferase) domain 1"/>
    <property type="match status" value="1"/>
</dbReference>
<dbReference type="PROSITE" id="PS50011">
    <property type="entry name" value="PROTEIN_KINASE_DOM"/>
    <property type="match status" value="1"/>
</dbReference>
<keyword evidence="10" id="KW-0106">Calcium</keyword>
<dbReference type="Pfam" id="PF00069">
    <property type="entry name" value="Pkinase"/>
    <property type="match status" value="1"/>
</dbReference>
<evidence type="ECO:0000256" key="8">
    <source>
        <dbReference type="ARBA" id="ARBA00022741"/>
    </source>
</evidence>
<dbReference type="InterPro" id="IPR000719">
    <property type="entry name" value="Prot_kinase_dom"/>
</dbReference>
<dbReference type="SMART" id="SM00054">
    <property type="entry name" value="EFh"/>
    <property type="match status" value="3"/>
</dbReference>
<keyword evidence="7" id="KW-0677">Repeat</keyword>
<dbReference type="PROSITE" id="PS00018">
    <property type="entry name" value="EF_HAND_1"/>
    <property type="match status" value="1"/>
</dbReference>
<protein>
    <recommendedName>
        <fullName evidence="3">non-specific serine/threonine protein kinase</fullName>
        <ecNumber evidence="3">2.7.11.1</ecNumber>
    </recommendedName>
</protein>
<dbReference type="PROSITE" id="PS50222">
    <property type="entry name" value="EF_HAND_2"/>
    <property type="match status" value="2"/>
</dbReference>
<comment type="subunit">
    <text evidence="2">Monomer.</text>
</comment>
<dbReference type="Gene3D" id="3.30.200.20">
    <property type="entry name" value="Phosphorylase Kinase, domain 1"/>
    <property type="match status" value="1"/>
</dbReference>
<dbReference type="GO" id="GO:0004674">
    <property type="term" value="F:protein serine/threonine kinase activity"/>
    <property type="evidence" value="ECO:0007669"/>
    <property type="project" value="UniProtKB-KW"/>
</dbReference>
<evidence type="ECO:0000256" key="4">
    <source>
        <dbReference type="ARBA" id="ARBA00022527"/>
    </source>
</evidence>
<evidence type="ECO:0000256" key="11">
    <source>
        <dbReference type="ARBA" id="ARBA00022840"/>
    </source>
</evidence>
<evidence type="ECO:0000313" key="18">
    <source>
        <dbReference type="EMBL" id="KAF4650818.1"/>
    </source>
</evidence>
<evidence type="ECO:0000256" key="3">
    <source>
        <dbReference type="ARBA" id="ARBA00012513"/>
    </source>
</evidence>
<gene>
    <name evidence="18" type="ORF">FOL46_000703</name>
</gene>
<name>A0A7J6KUC2_PEROL</name>
<dbReference type="Proteomes" id="UP000572268">
    <property type="component" value="Unassembled WGS sequence"/>
</dbReference>
<dbReference type="InterPro" id="IPR050205">
    <property type="entry name" value="CDPK_Ser/Thr_kinases"/>
</dbReference>
<dbReference type="SMART" id="SM00220">
    <property type="entry name" value="S_TKc"/>
    <property type="match status" value="1"/>
</dbReference>
<dbReference type="CDD" id="cd00051">
    <property type="entry name" value="EFh"/>
    <property type="match status" value="1"/>
</dbReference>
<evidence type="ECO:0000256" key="9">
    <source>
        <dbReference type="ARBA" id="ARBA00022777"/>
    </source>
</evidence>